<organism evidence="2 3">
    <name type="scientific">Sphaerobolus stellatus (strain SS14)</name>
    <dbReference type="NCBI Taxonomy" id="990650"/>
    <lineage>
        <taxon>Eukaryota</taxon>
        <taxon>Fungi</taxon>
        <taxon>Dikarya</taxon>
        <taxon>Basidiomycota</taxon>
        <taxon>Agaricomycotina</taxon>
        <taxon>Agaricomycetes</taxon>
        <taxon>Phallomycetidae</taxon>
        <taxon>Geastrales</taxon>
        <taxon>Sphaerobolaceae</taxon>
        <taxon>Sphaerobolus</taxon>
    </lineage>
</organism>
<evidence type="ECO:0000256" key="1">
    <source>
        <dbReference type="SAM" id="SignalP"/>
    </source>
</evidence>
<gene>
    <name evidence="2" type="ORF">M422DRAFT_179211</name>
</gene>
<keyword evidence="1" id="KW-0732">Signal</keyword>
<dbReference type="EMBL" id="KN837176">
    <property type="protein sequence ID" value="KIJ36616.1"/>
    <property type="molecule type" value="Genomic_DNA"/>
</dbReference>
<name>A0A0C9VH02_SPHS4</name>
<accession>A0A0C9VH02</accession>
<proteinExistence type="predicted"/>
<dbReference type="Proteomes" id="UP000054279">
    <property type="component" value="Unassembled WGS sequence"/>
</dbReference>
<feature type="chain" id="PRO_5002221667" description="Sortilin N-terminal domain-containing protein" evidence="1">
    <location>
        <begin position="17"/>
        <end position="83"/>
    </location>
</feature>
<dbReference type="HOGENOM" id="CLU_2549348_0_0_1"/>
<dbReference type="SUPFAM" id="SSF110296">
    <property type="entry name" value="Oligoxyloglucan reducing end-specific cellobiohydrolase"/>
    <property type="match status" value="1"/>
</dbReference>
<dbReference type="AlphaFoldDB" id="A0A0C9VH02"/>
<dbReference type="OrthoDB" id="3048030at2759"/>
<evidence type="ECO:0000313" key="2">
    <source>
        <dbReference type="EMBL" id="KIJ36616.1"/>
    </source>
</evidence>
<evidence type="ECO:0008006" key="4">
    <source>
        <dbReference type="Google" id="ProtNLM"/>
    </source>
</evidence>
<keyword evidence="3" id="KW-1185">Reference proteome</keyword>
<protein>
    <recommendedName>
        <fullName evidence="4">Sortilin N-terminal domain-containing protein</fullName>
    </recommendedName>
</protein>
<feature type="non-terminal residue" evidence="2">
    <location>
        <position position="83"/>
    </location>
</feature>
<evidence type="ECO:0000313" key="3">
    <source>
        <dbReference type="Proteomes" id="UP000054279"/>
    </source>
</evidence>
<sequence>LTILSFALLLCQVAAADKPDVKMIPFSNLPIERTYFDDSEVYIIIYHDILEGDVWISQDEGKSWDLASDVPRGKAIMFIAHPF</sequence>
<feature type="signal peptide" evidence="1">
    <location>
        <begin position="1"/>
        <end position="16"/>
    </location>
</feature>
<reference evidence="2 3" key="1">
    <citation type="submission" date="2014-06" db="EMBL/GenBank/DDBJ databases">
        <title>Evolutionary Origins and Diversification of the Mycorrhizal Mutualists.</title>
        <authorList>
            <consortium name="DOE Joint Genome Institute"/>
            <consortium name="Mycorrhizal Genomics Consortium"/>
            <person name="Kohler A."/>
            <person name="Kuo A."/>
            <person name="Nagy L.G."/>
            <person name="Floudas D."/>
            <person name="Copeland A."/>
            <person name="Barry K.W."/>
            <person name="Cichocki N."/>
            <person name="Veneault-Fourrey C."/>
            <person name="LaButti K."/>
            <person name="Lindquist E.A."/>
            <person name="Lipzen A."/>
            <person name="Lundell T."/>
            <person name="Morin E."/>
            <person name="Murat C."/>
            <person name="Riley R."/>
            <person name="Ohm R."/>
            <person name="Sun H."/>
            <person name="Tunlid A."/>
            <person name="Henrissat B."/>
            <person name="Grigoriev I.V."/>
            <person name="Hibbett D.S."/>
            <person name="Martin F."/>
        </authorList>
    </citation>
    <scope>NUCLEOTIDE SEQUENCE [LARGE SCALE GENOMIC DNA]</scope>
    <source>
        <strain evidence="2 3">SS14</strain>
    </source>
</reference>